<dbReference type="Proteomes" id="UP000267268">
    <property type="component" value="Chromosome 1"/>
</dbReference>
<protein>
    <submittedName>
        <fullName evidence="6">Carbohydrate kinase</fullName>
    </submittedName>
</protein>
<dbReference type="InterPro" id="IPR018485">
    <property type="entry name" value="FGGY_C"/>
</dbReference>
<dbReference type="SUPFAM" id="SSF53067">
    <property type="entry name" value="Actin-like ATPase domain"/>
    <property type="match status" value="2"/>
</dbReference>
<evidence type="ECO:0000256" key="2">
    <source>
        <dbReference type="ARBA" id="ARBA00022679"/>
    </source>
</evidence>
<proteinExistence type="inferred from homology"/>
<evidence type="ECO:0000256" key="1">
    <source>
        <dbReference type="ARBA" id="ARBA00009156"/>
    </source>
</evidence>
<evidence type="ECO:0000313" key="7">
    <source>
        <dbReference type="Proteomes" id="UP000267268"/>
    </source>
</evidence>
<keyword evidence="7" id="KW-1185">Reference proteome</keyword>
<dbReference type="Gene3D" id="3.30.420.40">
    <property type="match status" value="2"/>
</dbReference>
<dbReference type="InterPro" id="IPR043129">
    <property type="entry name" value="ATPase_NBD"/>
</dbReference>
<gene>
    <name evidence="6" type="ORF">EI427_03445</name>
</gene>
<reference evidence="6 7" key="1">
    <citation type="submission" date="2018-12" db="EMBL/GenBank/DDBJ databases">
        <title>Flammeovirga pectinis sp. nov., isolated from the gut of the Korean scallop, Patinopecten yessoensis.</title>
        <authorList>
            <person name="Bae J.-W."/>
            <person name="Jeong Y.-S."/>
            <person name="Kang W."/>
        </authorList>
    </citation>
    <scope>NUCLEOTIDE SEQUENCE [LARGE SCALE GENOMIC DNA]</scope>
    <source>
        <strain evidence="6 7">L12M1</strain>
    </source>
</reference>
<dbReference type="OrthoDB" id="9805576at2"/>
<dbReference type="InterPro" id="IPR018484">
    <property type="entry name" value="FGGY_N"/>
</dbReference>
<dbReference type="KEGG" id="fll:EI427_03445"/>
<keyword evidence="3 6" id="KW-0418">Kinase</keyword>
<dbReference type="PANTHER" id="PTHR43095:SF5">
    <property type="entry name" value="XYLULOSE KINASE"/>
    <property type="match status" value="1"/>
</dbReference>
<dbReference type="PIRSF" id="PIRSF000538">
    <property type="entry name" value="GlpK"/>
    <property type="match status" value="1"/>
</dbReference>
<comment type="similarity">
    <text evidence="1">Belongs to the FGGY kinase family.</text>
</comment>
<accession>A0A3S9P8J6</accession>
<feature type="domain" description="Carbohydrate kinase FGGY N-terminal" evidence="4">
    <location>
        <begin position="6"/>
        <end position="254"/>
    </location>
</feature>
<name>A0A3S9P8J6_9BACT</name>
<evidence type="ECO:0000256" key="3">
    <source>
        <dbReference type="ARBA" id="ARBA00022777"/>
    </source>
</evidence>
<dbReference type="GO" id="GO:0005975">
    <property type="term" value="P:carbohydrate metabolic process"/>
    <property type="evidence" value="ECO:0007669"/>
    <property type="project" value="InterPro"/>
</dbReference>
<dbReference type="Pfam" id="PF00370">
    <property type="entry name" value="FGGY_N"/>
    <property type="match status" value="1"/>
</dbReference>
<dbReference type="AlphaFoldDB" id="A0A3S9P8J6"/>
<evidence type="ECO:0000313" key="6">
    <source>
        <dbReference type="EMBL" id="AZQ64535.1"/>
    </source>
</evidence>
<organism evidence="6 7">
    <name type="scientific">Flammeovirga pectinis</name>
    <dbReference type="NCBI Taxonomy" id="2494373"/>
    <lineage>
        <taxon>Bacteria</taxon>
        <taxon>Pseudomonadati</taxon>
        <taxon>Bacteroidota</taxon>
        <taxon>Cytophagia</taxon>
        <taxon>Cytophagales</taxon>
        <taxon>Flammeovirgaceae</taxon>
        <taxon>Flammeovirga</taxon>
    </lineage>
</organism>
<dbReference type="GO" id="GO:0016301">
    <property type="term" value="F:kinase activity"/>
    <property type="evidence" value="ECO:0007669"/>
    <property type="project" value="UniProtKB-KW"/>
</dbReference>
<dbReference type="Pfam" id="PF02782">
    <property type="entry name" value="FGGY_C"/>
    <property type="match status" value="1"/>
</dbReference>
<evidence type="ECO:0000259" key="5">
    <source>
        <dbReference type="Pfam" id="PF02782"/>
    </source>
</evidence>
<feature type="domain" description="Carbohydrate kinase FGGY C-terminal" evidence="5">
    <location>
        <begin position="265"/>
        <end position="457"/>
    </location>
</feature>
<evidence type="ECO:0000259" key="4">
    <source>
        <dbReference type="Pfam" id="PF00370"/>
    </source>
</evidence>
<keyword evidence="2" id="KW-0808">Transferase</keyword>
<dbReference type="InterPro" id="IPR050406">
    <property type="entry name" value="FGGY_Carb_Kinase"/>
</dbReference>
<sequence length="519" mass="58206">MKSSSMILSIDAGTQSIRASIIDKKGTICALVKTPVTPYFSKKAGWAEQNPTYYWEVFCATTKQLLKENLTLKKQLIGVTVTTQRGSVINVDKEGKPLRPAILWLDQRKAKMEAFPNWWLSTAMKGIGIYSIVEHAITECEANWIRQNEVDIWNKTHKFLFLSGYFHYKLTNRFIETKGNMVGYVPFDHKTGDWATKSDFKSKMFPIEESKLPELIGVGEVIGNITEKAANETDIPVHLPVISAASDKACELLGTGTYTSKVGCLSFGTTATFSTNIKKYKEVIPYFPPYTSAIKGCFNTEIMVYRGYWMVSWFKKEFGSREVLQAEELGIATESIFDEMIKDIPAGAMGLTLQPFWSPGIKSPGKEAKGSIIGFGDVHTKAHIYKAILEGIGYALRNGAEQTQQKTGEKITELRVSGGGSQSDEAMQLTANIFNLPTHRPHTFETSALGAAMLGFIGLGLHTYESAIKEMTHIKKTFYPNKKEAIVYNQLYKEVYQQMYPRLKPIYEKIQKITGYPKI</sequence>
<dbReference type="InterPro" id="IPR000577">
    <property type="entry name" value="Carb_kinase_FGGY"/>
</dbReference>
<dbReference type="EMBL" id="CP034562">
    <property type="protein sequence ID" value="AZQ64535.1"/>
    <property type="molecule type" value="Genomic_DNA"/>
</dbReference>
<dbReference type="PANTHER" id="PTHR43095">
    <property type="entry name" value="SUGAR KINASE"/>
    <property type="match status" value="1"/>
</dbReference>
<dbReference type="CDD" id="cd07779">
    <property type="entry name" value="ASKHA_NBD_FGGY_YgcE-like"/>
    <property type="match status" value="1"/>
</dbReference>